<dbReference type="EMBL" id="BDQI01000037">
    <property type="protein sequence ID" value="GAX57604.1"/>
    <property type="molecule type" value="Genomic_DNA"/>
</dbReference>
<evidence type="ECO:0000313" key="1">
    <source>
        <dbReference type="EMBL" id="GAX57604.1"/>
    </source>
</evidence>
<gene>
    <name evidence="1" type="ORF">SO3561_09174</name>
</gene>
<name>A0A250VU15_STROL</name>
<evidence type="ECO:0000313" key="2">
    <source>
        <dbReference type="Proteomes" id="UP000217446"/>
    </source>
</evidence>
<sequence length="88" mass="9719">MGDLPICDHDLRLEYFALALGSWLSLTAWGQWVAPARVWLPLTGRLPWALIEFLDDAQRRGACASPVRSTNSVMLDSNTTLADASQMS</sequence>
<protein>
    <submittedName>
        <fullName evidence="1">Uncharacterized protein</fullName>
    </submittedName>
</protein>
<comment type="caution">
    <text evidence="1">The sequence shown here is derived from an EMBL/GenBank/DDBJ whole genome shotgun (WGS) entry which is preliminary data.</text>
</comment>
<dbReference type="STRING" id="1963.AQJ27_46620"/>
<reference evidence="2" key="1">
    <citation type="submission" date="2017-05" db="EMBL/GenBank/DDBJ databases">
        <title>Streptomyces olivochromogenes NBRC 3561 whole genome shotgun sequence.</title>
        <authorList>
            <person name="Dohra H."/>
            <person name="Kodani S."/>
        </authorList>
    </citation>
    <scope>NUCLEOTIDE SEQUENCE [LARGE SCALE GENOMIC DNA]</scope>
    <source>
        <strain evidence="2">NBRC 3561</strain>
    </source>
</reference>
<proteinExistence type="predicted"/>
<accession>A0A250VU15</accession>
<keyword evidence="2" id="KW-1185">Reference proteome</keyword>
<organism evidence="1 2">
    <name type="scientific">Streptomyces olivochromogenes</name>
    <dbReference type="NCBI Taxonomy" id="1963"/>
    <lineage>
        <taxon>Bacteria</taxon>
        <taxon>Bacillati</taxon>
        <taxon>Actinomycetota</taxon>
        <taxon>Actinomycetes</taxon>
        <taxon>Kitasatosporales</taxon>
        <taxon>Streptomycetaceae</taxon>
        <taxon>Streptomyces</taxon>
    </lineage>
</organism>
<dbReference type="Proteomes" id="UP000217446">
    <property type="component" value="Unassembled WGS sequence"/>
</dbReference>
<dbReference type="AlphaFoldDB" id="A0A250VU15"/>